<evidence type="ECO:0000313" key="3">
    <source>
        <dbReference type="EMBL" id="PWK18009.1"/>
    </source>
</evidence>
<dbReference type="Pfam" id="PF00534">
    <property type="entry name" value="Glycos_transf_1"/>
    <property type="match status" value="1"/>
</dbReference>
<keyword evidence="3" id="KW-0808">Transferase</keyword>
<gene>
    <name evidence="3" type="ORF">LX78_02408</name>
</gene>
<dbReference type="SUPFAM" id="SSF53756">
    <property type="entry name" value="UDP-Glycosyltransferase/glycogen phosphorylase"/>
    <property type="match status" value="1"/>
</dbReference>
<dbReference type="EMBL" id="QGGP01000006">
    <property type="protein sequence ID" value="PWK18009.1"/>
    <property type="molecule type" value="Genomic_DNA"/>
</dbReference>
<comment type="caution">
    <text evidence="3">The sequence shown here is derived from an EMBL/GenBank/DDBJ whole genome shotgun (WGS) entry which is preliminary data.</text>
</comment>
<dbReference type="AlphaFoldDB" id="A0A316DLA6"/>
<dbReference type="Proteomes" id="UP000245430">
    <property type="component" value="Unassembled WGS sequence"/>
</dbReference>
<sequence length="386" mass="43925">MKDSKTKVLFIGPLPPPYSGPELSTKQLLESDLKNQFDIIFLNTNVRKDNSKKGKIDLSALLSVLTFNFKLFKRLHFNRPDIAYHLVTPTEIGWLGRDIWFVFQCRLFGVRKVIHFRGSHLDINYKTFRAVSKKLIKYACKSVDAAIVQSDCLRSQFKGLVSEDKVYVIPNTVDNLFKDLDRSNLSKTPQVLFFGHLTKAKGYTDIVKVIPQVASKFPEVKFLFCGNIRRGEPGVKYNQLTKERIVYEDPFEVEAEILNSQYKNNYQNLGIVSGEDKLDLIRKSWLFVLPSYSEGFSRSVLESMAAGLTVLTTPVGANKDVIQNGYNGILVNPGDLESIKDSLINLLGDQELRHMLTDNGKITFNNEFEESKVVGRYVNLFNSLMQ</sequence>
<dbReference type="GO" id="GO:0016757">
    <property type="term" value="F:glycosyltransferase activity"/>
    <property type="evidence" value="ECO:0007669"/>
    <property type="project" value="InterPro"/>
</dbReference>
<feature type="domain" description="Glycosyltransferase subfamily 4-like N-terminal" evidence="2">
    <location>
        <begin position="62"/>
        <end position="174"/>
    </location>
</feature>
<proteinExistence type="predicted"/>
<accession>A0A316DLA6</accession>
<name>A0A316DLA6_9FLAO</name>
<feature type="domain" description="Glycosyl transferase family 1" evidence="1">
    <location>
        <begin position="186"/>
        <end position="361"/>
    </location>
</feature>
<evidence type="ECO:0000259" key="1">
    <source>
        <dbReference type="Pfam" id="PF00534"/>
    </source>
</evidence>
<dbReference type="OrthoDB" id="7560678at2"/>
<evidence type="ECO:0000313" key="4">
    <source>
        <dbReference type="Proteomes" id="UP000245430"/>
    </source>
</evidence>
<protein>
    <submittedName>
        <fullName evidence="3">Glycosyltransferase involved in cell wall biosynthesis</fullName>
    </submittedName>
</protein>
<organism evidence="3 4">
    <name type="scientific">Xanthomarina spongicola</name>
    <dbReference type="NCBI Taxonomy" id="570520"/>
    <lineage>
        <taxon>Bacteria</taxon>
        <taxon>Pseudomonadati</taxon>
        <taxon>Bacteroidota</taxon>
        <taxon>Flavobacteriia</taxon>
        <taxon>Flavobacteriales</taxon>
        <taxon>Flavobacteriaceae</taxon>
        <taxon>Xanthomarina</taxon>
    </lineage>
</organism>
<dbReference type="Pfam" id="PF13439">
    <property type="entry name" value="Glyco_transf_4"/>
    <property type="match status" value="1"/>
</dbReference>
<dbReference type="RefSeq" id="WP_109682891.1">
    <property type="nucleotide sequence ID" value="NZ_QGGP01000006.1"/>
</dbReference>
<dbReference type="PANTHER" id="PTHR12526:SF638">
    <property type="entry name" value="SPORE COAT PROTEIN SA"/>
    <property type="match status" value="1"/>
</dbReference>
<keyword evidence="4" id="KW-1185">Reference proteome</keyword>
<dbReference type="PANTHER" id="PTHR12526">
    <property type="entry name" value="GLYCOSYLTRANSFERASE"/>
    <property type="match status" value="1"/>
</dbReference>
<evidence type="ECO:0000259" key="2">
    <source>
        <dbReference type="Pfam" id="PF13439"/>
    </source>
</evidence>
<dbReference type="InterPro" id="IPR028098">
    <property type="entry name" value="Glyco_trans_4-like_N"/>
</dbReference>
<dbReference type="InterPro" id="IPR001296">
    <property type="entry name" value="Glyco_trans_1"/>
</dbReference>
<dbReference type="Gene3D" id="3.40.50.2000">
    <property type="entry name" value="Glycogen Phosphorylase B"/>
    <property type="match status" value="2"/>
</dbReference>
<dbReference type="CDD" id="cd03801">
    <property type="entry name" value="GT4_PimA-like"/>
    <property type="match status" value="1"/>
</dbReference>
<reference evidence="3 4" key="1">
    <citation type="submission" date="2018-05" db="EMBL/GenBank/DDBJ databases">
        <title>Genomic Encyclopedia of Archaeal and Bacterial Type Strains, Phase II (KMG-II): from individual species to whole genera.</title>
        <authorList>
            <person name="Goeker M."/>
        </authorList>
    </citation>
    <scope>NUCLEOTIDE SEQUENCE [LARGE SCALE GENOMIC DNA]</scope>
    <source>
        <strain evidence="3 4">DSM 22637</strain>
    </source>
</reference>